<dbReference type="CDD" id="cd01276">
    <property type="entry name" value="PKCI_related"/>
    <property type="match status" value="1"/>
</dbReference>
<evidence type="ECO:0000256" key="2">
    <source>
        <dbReference type="PIRSR" id="PIRSR601310-3"/>
    </source>
</evidence>
<evidence type="ECO:0000313" key="6">
    <source>
        <dbReference type="Proteomes" id="UP000244571"/>
    </source>
</evidence>
<sequence>MSDSCIFCKIVKGEIPSKKVYEDDQLIAFHDISPLAPVHILIIPKHHVVSMQDVSDADSEWLGRMMALVPRIASENGCEPGPDGGFRIVVNSGAHGGQEVHHLHLHILGGPRPWTPKASLTA</sequence>
<accession>A0A2R4XM68</accession>
<organism evidence="5 6">
    <name type="scientific">Orrella marina</name>
    <dbReference type="NCBI Taxonomy" id="2163011"/>
    <lineage>
        <taxon>Bacteria</taxon>
        <taxon>Pseudomonadati</taxon>
        <taxon>Pseudomonadota</taxon>
        <taxon>Betaproteobacteria</taxon>
        <taxon>Burkholderiales</taxon>
        <taxon>Alcaligenaceae</taxon>
        <taxon>Orrella</taxon>
    </lineage>
</organism>
<gene>
    <name evidence="5" type="ORF">DBV39_15430</name>
</gene>
<evidence type="ECO:0000256" key="1">
    <source>
        <dbReference type="PIRSR" id="PIRSR601310-1"/>
    </source>
</evidence>
<dbReference type="Gene3D" id="3.30.428.10">
    <property type="entry name" value="HIT-like"/>
    <property type="match status" value="1"/>
</dbReference>
<dbReference type="KEGG" id="boz:DBV39_15430"/>
<evidence type="ECO:0000313" key="5">
    <source>
        <dbReference type="EMBL" id="AWB34893.1"/>
    </source>
</evidence>
<dbReference type="OrthoDB" id="9784774at2"/>
<feature type="domain" description="HIT" evidence="4">
    <location>
        <begin position="6"/>
        <end position="120"/>
    </location>
</feature>
<dbReference type="Proteomes" id="UP000244571">
    <property type="component" value="Chromosome"/>
</dbReference>
<dbReference type="InterPro" id="IPR036265">
    <property type="entry name" value="HIT-like_sf"/>
</dbReference>
<dbReference type="PROSITE" id="PS00892">
    <property type="entry name" value="HIT_1"/>
    <property type="match status" value="1"/>
</dbReference>
<name>A0A2R4XM68_9BURK</name>
<dbReference type="InterPro" id="IPR001310">
    <property type="entry name" value="Histidine_triad_HIT"/>
</dbReference>
<protein>
    <submittedName>
        <fullName evidence="5">Histidine triad nucleotide-binding protein</fullName>
    </submittedName>
</protein>
<dbReference type="SUPFAM" id="SSF54197">
    <property type="entry name" value="HIT-like"/>
    <property type="match status" value="1"/>
</dbReference>
<dbReference type="EMBL" id="CP028901">
    <property type="protein sequence ID" value="AWB34893.1"/>
    <property type="molecule type" value="Genomic_DNA"/>
</dbReference>
<dbReference type="AlphaFoldDB" id="A0A2R4XM68"/>
<dbReference type="PRINTS" id="PR00332">
    <property type="entry name" value="HISTRIAD"/>
</dbReference>
<feature type="short sequence motif" description="Histidine triad motif" evidence="2 3">
    <location>
        <begin position="102"/>
        <end position="106"/>
    </location>
</feature>
<dbReference type="InterPro" id="IPR011146">
    <property type="entry name" value="HIT-like"/>
</dbReference>
<proteinExistence type="predicted"/>
<feature type="active site" description="Tele-AMP-histidine intermediate" evidence="1">
    <location>
        <position position="104"/>
    </location>
</feature>
<dbReference type="PANTHER" id="PTHR23089">
    <property type="entry name" value="HISTIDINE TRIAD HIT PROTEIN"/>
    <property type="match status" value="1"/>
</dbReference>
<dbReference type="PROSITE" id="PS51084">
    <property type="entry name" value="HIT_2"/>
    <property type="match status" value="1"/>
</dbReference>
<dbReference type="GO" id="GO:0003824">
    <property type="term" value="F:catalytic activity"/>
    <property type="evidence" value="ECO:0007669"/>
    <property type="project" value="InterPro"/>
</dbReference>
<dbReference type="Pfam" id="PF01230">
    <property type="entry name" value="HIT"/>
    <property type="match status" value="1"/>
</dbReference>
<keyword evidence="6" id="KW-1185">Reference proteome</keyword>
<reference evidence="5 6" key="1">
    <citation type="submission" date="2018-04" db="EMBL/GenBank/DDBJ databases">
        <title>Bordetella sp. HZ20 isolated from seawater.</title>
        <authorList>
            <person name="Sun C."/>
        </authorList>
    </citation>
    <scope>NUCLEOTIDE SEQUENCE [LARGE SCALE GENOMIC DNA]</scope>
    <source>
        <strain evidence="5 6">HZ20</strain>
    </source>
</reference>
<dbReference type="RefSeq" id="WP_108622303.1">
    <property type="nucleotide sequence ID" value="NZ_CP028901.1"/>
</dbReference>
<dbReference type="InterPro" id="IPR019808">
    <property type="entry name" value="Histidine_triad_CS"/>
</dbReference>
<evidence type="ECO:0000259" key="4">
    <source>
        <dbReference type="PROSITE" id="PS51084"/>
    </source>
</evidence>
<evidence type="ECO:0000256" key="3">
    <source>
        <dbReference type="PROSITE-ProRule" id="PRU00464"/>
    </source>
</evidence>